<protein>
    <submittedName>
        <fullName evidence="1">Uncharacterized protein</fullName>
    </submittedName>
</protein>
<comment type="caution">
    <text evidence="1">The sequence shown here is derived from an EMBL/GenBank/DDBJ whole genome shotgun (WGS) entry which is preliminary data.</text>
</comment>
<accession>A0AB36THE2</accession>
<sequence>MVNNDGILIERILKGDNTGFNRNKDFLPWVFKIAFNLYRNFYKKIKRS</sequence>
<organism evidence="1 2">
    <name type="scientific">Acetivibrio thermocellus AD2</name>
    <dbReference type="NCBI Taxonomy" id="1138384"/>
    <lineage>
        <taxon>Bacteria</taxon>
        <taxon>Bacillati</taxon>
        <taxon>Bacillota</taxon>
        <taxon>Clostridia</taxon>
        <taxon>Eubacteriales</taxon>
        <taxon>Oscillospiraceae</taxon>
        <taxon>Acetivibrio</taxon>
    </lineage>
</organism>
<evidence type="ECO:0000313" key="2">
    <source>
        <dbReference type="Proteomes" id="UP000223596"/>
    </source>
</evidence>
<dbReference type="EMBL" id="PDBW01000001">
    <property type="protein sequence ID" value="PFH03332.1"/>
    <property type="molecule type" value="Genomic_DNA"/>
</dbReference>
<name>A0AB36THE2_ACETH</name>
<evidence type="ECO:0000313" key="1">
    <source>
        <dbReference type="EMBL" id="PFH03332.1"/>
    </source>
</evidence>
<gene>
    <name evidence="1" type="ORF">M972_112137</name>
</gene>
<reference evidence="1 2" key="1">
    <citation type="submission" date="2017-09" db="EMBL/GenBank/DDBJ databases">
        <title>Evaluation of Pacific Biosciences Sequencing Technology to Finishing C. thermocellum Genome Sequences.</title>
        <authorList>
            <person name="Brown S."/>
        </authorList>
    </citation>
    <scope>NUCLEOTIDE SEQUENCE [LARGE SCALE GENOMIC DNA]</scope>
    <source>
        <strain evidence="1 2">AD2</strain>
    </source>
</reference>
<dbReference type="Proteomes" id="UP000223596">
    <property type="component" value="Unassembled WGS sequence"/>
</dbReference>
<dbReference type="AlphaFoldDB" id="A0AB36THE2"/>
<proteinExistence type="predicted"/>